<dbReference type="PRINTS" id="PR00458">
    <property type="entry name" value="PEROXIDASE"/>
</dbReference>
<dbReference type="GO" id="GO:0042744">
    <property type="term" value="P:hydrogen peroxide catabolic process"/>
    <property type="evidence" value="ECO:0007669"/>
    <property type="project" value="UniProtKB-KW"/>
</dbReference>
<comment type="catalytic activity">
    <reaction evidence="1 15">
        <text>2 a phenolic donor + H2O2 = 2 a phenolic radical donor + 2 H2O</text>
        <dbReference type="Rhea" id="RHEA:56136"/>
        <dbReference type="ChEBI" id="CHEBI:15377"/>
        <dbReference type="ChEBI" id="CHEBI:16240"/>
        <dbReference type="ChEBI" id="CHEBI:139520"/>
        <dbReference type="ChEBI" id="CHEBI:139521"/>
        <dbReference type="EC" id="1.11.1.7"/>
    </reaction>
</comment>
<dbReference type="PRINTS" id="PR00461">
    <property type="entry name" value="PLPEROXIDASE"/>
</dbReference>
<evidence type="ECO:0000256" key="14">
    <source>
        <dbReference type="PIRSR" id="PIRSR600823-5"/>
    </source>
</evidence>
<sequence>MLGKRMDLRTVVVLSILAIFRLKVEGGGLSYDYYEQSCPQVENIVRAGLQSLSLSDPTTPASLLRLMFHDCQVQGCDASILVDSYDGRSALEMSSSKNLGIRKRETISLIKSMVEVVCPQVVSCADILILAARDAVAMSGGPRINVPLGRRDSSTPPSNKLADALLPPADIGVDGTLRLFFKKGMTIEESVAIMGAHTIGVTHCFNLLDRLYSSEGGADIEPGFAILLKLSCPLVSFTSNTSFVPNDPTTFIFDNQYYINALGGHGILRVDAELQSDLRTTPVVKRFAVDQDAFFRAFSSAFVKLSSSGVLTGKQGMIRRRCSVMN</sequence>
<accession>A0ABC8R381</accession>
<evidence type="ECO:0000256" key="2">
    <source>
        <dbReference type="ARBA" id="ARBA00012313"/>
    </source>
</evidence>
<protein>
    <recommendedName>
        <fullName evidence="2 15">Peroxidase</fullName>
        <ecNumber evidence="2 15">1.11.1.7</ecNumber>
    </recommendedName>
</protein>
<dbReference type="EC" id="1.11.1.7" evidence="2 15"/>
<evidence type="ECO:0000256" key="10">
    <source>
        <dbReference type="PIRSR" id="PIRSR600823-1"/>
    </source>
</evidence>
<keyword evidence="4 15" id="KW-0349">Heme</keyword>
<comment type="cofactor">
    <cofactor evidence="12 15">
        <name>Ca(2+)</name>
        <dbReference type="ChEBI" id="CHEBI:29108"/>
    </cofactor>
    <text evidence="12 15">Binds 2 calcium ions per subunit.</text>
</comment>
<proteinExistence type="inferred from homology"/>
<evidence type="ECO:0000259" key="16">
    <source>
        <dbReference type="PROSITE" id="PS50873"/>
    </source>
</evidence>
<dbReference type="InterPro" id="IPR000823">
    <property type="entry name" value="Peroxidase_pln"/>
</dbReference>
<dbReference type="GO" id="GO:0005576">
    <property type="term" value="C:extracellular region"/>
    <property type="evidence" value="ECO:0007669"/>
    <property type="project" value="UniProtKB-SubCell"/>
</dbReference>
<evidence type="ECO:0000256" key="8">
    <source>
        <dbReference type="ARBA" id="ARBA00023004"/>
    </source>
</evidence>
<keyword evidence="15" id="KW-0376">Hydrogen peroxide</keyword>
<dbReference type="FunFam" id="1.10.420.10:FF:000001">
    <property type="entry name" value="Peroxidase"/>
    <property type="match status" value="1"/>
</dbReference>
<evidence type="ECO:0000256" key="11">
    <source>
        <dbReference type="PIRSR" id="PIRSR600823-2"/>
    </source>
</evidence>
<feature type="binding site" description="axial binding residue" evidence="12">
    <location>
        <position position="197"/>
    </location>
    <ligand>
        <name>heme b</name>
        <dbReference type="ChEBI" id="CHEBI:60344"/>
    </ligand>
    <ligandPart>
        <name>Fe</name>
        <dbReference type="ChEBI" id="CHEBI:18248"/>
    </ligandPart>
</feature>
<dbReference type="PANTHER" id="PTHR31517">
    <property type="match status" value="1"/>
</dbReference>
<feature type="binding site" evidence="12">
    <location>
        <position position="70"/>
    </location>
    <ligand>
        <name>Ca(2+)</name>
        <dbReference type="ChEBI" id="CHEBI:29108"/>
        <label>1</label>
    </ligand>
</feature>
<keyword evidence="6 12" id="KW-0106">Calcium</keyword>
<feature type="binding site" evidence="11">
    <location>
        <position position="167"/>
    </location>
    <ligand>
        <name>substrate</name>
    </ligand>
</feature>
<dbReference type="Gene3D" id="1.10.420.10">
    <property type="entry name" value="Peroxidase, domain 2"/>
    <property type="match status" value="1"/>
</dbReference>
<dbReference type="PROSITE" id="PS50873">
    <property type="entry name" value="PEROXIDASE_4"/>
    <property type="match status" value="1"/>
</dbReference>
<dbReference type="GO" id="GO:0020037">
    <property type="term" value="F:heme binding"/>
    <property type="evidence" value="ECO:0007669"/>
    <property type="project" value="UniProtKB-UniRule"/>
</dbReference>
<feature type="binding site" evidence="12">
    <location>
        <position position="254"/>
    </location>
    <ligand>
        <name>Ca(2+)</name>
        <dbReference type="ChEBI" id="CHEBI:29108"/>
        <label>2</label>
    </ligand>
</feature>
<feature type="binding site" evidence="12">
    <location>
        <position position="250"/>
    </location>
    <ligand>
        <name>Ca(2+)</name>
        <dbReference type="ChEBI" id="CHEBI:29108"/>
        <label>2</label>
    </ligand>
</feature>
<evidence type="ECO:0000256" key="3">
    <source>
        <dbReference type="ARBA" id="ARBA00022559"/>
    </source>
</evidence>
<keyword evidence="5 12" id="KW-0479">Metal-binding</keyword>
<evidence type="ECO:0000313" key="18">
    <source>
        <dbReference type="Proteomes" id="UP001642360"/>
    </source>
</evidence>
<dbReference type="Pfam" id="PF00141">
    <property type="entry name" value="peroxidase"/>
    <property type="match status" value="1"/>
</dbReference>
<comment type="similarity">
    <text evidence="15">Belongs to the peroxidase family. Classical plant (class III) peroxidase subfamily.</text>
</comment>
<dbReference type="InterPro" id="IPR033905">
    <property type="entry name" value="Secretory_peroxidase"/>
</dbReference>
<keyword evidence="15" id="KW-0732">Signal</keyword>
<evidence type="ECO:0000313" key="17">
    <source>
        <dbReference type="EMBL" id="CAK9138881.1"/>
    </source>
</evidence>
<comment type="subcellular location">
    <subcellularLocation>
        <location evidence="15">Secreted</location>
    </subcellularLocation>
</comment>
<feature type="disulfide bond" evidence="14">
    <location>
        <begin position="204"/>
        <end position="232"/>
    </location>
</feature>
<gene>
    <name evidence="17" type="ORF">ILEXP_LOCUS6237</name>
</gene>
<keyword evidence="8 12" id="KW-0408">Iron</keyword>
<feature type="domain" description="Plant heme peroxidase family profile" evidence="16">
    <location>
        <begin position="28"/>
        <end position="326"/>
    </location>
</feature>
<evidence type="ECO:0000256" key="13">
    <source>
        <dbReference type="PIRSR" id="PIRSR600823-4"/>
    </source>
</evidence>
<dbReference type="AlphaFoldDB" id="A0ABC8R381"/>
<feature type="chain" id="PRO_5044526509" description="Peroxidase" evidence="15">
    <location>
        <begin position="27"/>
        <end position="326"/>
    </location>
</feature>
<comment type="function">
    <text evidence="15">Removal of H(2)O(2), oxidation of toxic reductants, biosynthesis and degradation of lignin, suberization, auxin catabolism, response to environmental stresses such as wounding, pathogen attack and oxidative stress.</text>
</comment>
<dbReference type="SUPFAM" id="SSF48113">
    <property type="entry name" value="Heme-dependent peroxidases"/>
    <property type="match status" value="1"/>
</dbReference>
<feature type="disulfide bond" evidence="14">
    <location>
        <begin position="71"/>
        <end position="76"/>
    </location>
</feature>
<feature type="site" description="Transition state stabilizer" evidence="13">
    <location>
        <position position="65"/>
    </location>
</feature>
<organism evidence="17 18">
    <name type="scientific">Ilex paraguariensis</name>
    <name type="common">yerba mate</name>
    <dbReference type="NCBI Taxonomy" id="185542"/>
    <lineage>
        <taxon>Eukaryota</taxon>
        <taxon>Viridiplantae</taxon>
        <taxon>Streptophyta</taxon>
        <taxon>Embryophyta</taxon>
        <taxon>Tracheophyta</taxon>
        <taxon>Spermatophyta</taxon>
        <taxon>Magnoliopsida</taxon>
        <taxon>eudicotyledons</taxon>
        <taxon>Gunneridae</taxon>
        <taxon>Pentapetalae</taxon>
        <taxon>asterids</taxon>
        <taxon>campanulids</taxon>
        <taxon>Aquifoliales</taxon>
        <taxon>Aquifoliaceae</taxon>
        <taxon>Ilex</taxon>
    </lineage>
</organism>
<feature type="active site" description="Proton acceptor" evidence="10">
    <location>
        <position position="69"/>
    </location>
</feature>
<dbReference type="GO" id="GO:0046872">
    <property type="term" value="F:metal ion binding"/>
    <property type="evidence" value="ECO:0007669"/>
    <property type="project" value="UniProtKB-UniRule"/>
</dbReference>
<feature type="binding site" evidence="12">
    <location>
        <position position="247"/>
    </location>
    <ligand>
        <name>Ca(2+)</name>
        <dbReference type="ChEBI" id="CHEBI:29108"/>
        <label>2</label>
    </ligand>
</feature>
<keyword evidence="7 15" id="KW-0560">Oxidoreductase</keyword>
<dbReference type="Proteomes" id="UP001642360">
    <property type="component" value="Unassembled WGS sequence"/>
</dbReference>
<dbReference type="InterPro" id="IPR002016">
    <property type="entry name" value="Haem_peroxidase"/>
</dbReference>
<feature type="disulfide bond" evidence="14">
    <location>
        <begin position="38"/>
        <end position="118"/>
    </location>
</feature>
<feature type="binding site" evidence="12">
    <location>
        <position position="73"/>
    </location>
    <ligand>
        <name>Ca(2+)</name>
        <dbReference type="ChEBI" id="CHEBI:29108"/>
        <label>1</label>
    </ligand>
</feature>
<feature type="binding site" evidence="12">
    <location>
        <position position="75"/>
    </location>
    <ligand>
        <name>Ca(2+)</name>
        <dbReference type="ChEBI" id="CHEBI:29108"/>
        <label>1</label>
    </ligand>
</feature>
<dbReference type="GO" id="GO:0140825">
    <property type="term" value="F:lactoperoxidase activity"/>
    <property type="evidence" value="ECO:0007669"/>
    <property type="project" value="UniProtKB-EC"/>
</dbReference>
<feature type="disulfide bond" evidence="14">
    <location>
        <begin position="124"/>
        <end position="322"/>
    </location>
</feature>
<dbReference type="CDD" id="cd00693">
    <property type="entry name" value="secretory_peroxidase"/>
    <property type="match status" value="1"/>
</dbReference>
<feature type="signal peptide" evidence="15">
    <location>
        <begin position="1"/>
        <end position="26"/>
    </location>
</feature>
<comment type="cofactor">
    <cofactor evidence="12 15">
        <name>heme b</name>
        <dbReference type="ChEBI" id="CHEBI:60344"/>
    </cofactor>
    <text evidence="12 15">Binds 1 heme b (iron(II)-protoporphyrin IX) group per subunit.</text>
</comment>
<keyword evidence="15" id="KW-0964">Secreted</keyword>
<keyword evidence="3 15" id="KW-0575">Peroxidase</keyword>
<feature type="binding site" evidence="12">
    <location>
        <position position="79"/>
    </location>
    <ligand>
        <name>Ca(2+)</name>
        <dbReference type="ChEBI" id="CHEBI:29108"/>
        <label>1</label>
    </ligand>
</feature>
<evidence type="ECO:0000256" key="1">
    <source>
        <dbReference type="ARBA" id="ARBA00000189"/>
    </source>
</evidence>
<evidence type="ECO:0000256" key="12">
    <source>
        <dbReference type="PIRSR" id="PIRSR600823-3"/>
    </source>
</evidence>
<dbReference type="Gene3D" id="1.10.520.10">
    <property type="match status" value="1"/>
</dbReference>
<dbReference type="EMBL" id="CAUOFW020000925">
    <property type="protein sequence ID" value="CAK9138881.1"/>
    <property type="molecule type" value="Genomic_DNA"/>
</dbReference>
<comment type="caution">
    <text evidence="17">The sequence shown here is derived from an EMBL/GenBank/DDBJ whole genome shotgun (WGS) entry which is preliminary data.</text>
</comment>
<dbReference type="GO" id="GO:0006979">
    <property type="term" value="P:response to oxidative stress"/>
    <property type="evidence" value="ECO:0007669"/>
    <property type="project" value="UniProtKB-UniRule"/>
</dbReference>
<evidence type="ECO:0000256" key="5">
    <source>
        <dbReference type="ARBA" id="ARBA00022723"/>
    </source>
</evidence>
<evidence type="ECO:0000256" key="15">
    <source>
        <dbReference type="RuleBase" id="RU362060"/>
    </source>
</evidence>
<reference evidence="17 18" key="1">
    <citation type="submission" date="2024-02" db="EMBL/GenBank/DDBJ databases">
        <authorList>
            <person name="Vignale AGUSTIN F."/>
            <person name="Sosa J E."/>
            <person name="Modenutti C."/>
        </authorList>
    </citation>
    <scope>NUCLEOTIDE SEQUENCE [LARGE SCALE GENOMIC DNA]</scope>
</reference>
<evidence type="ECO:0000256" key="9">
    <source>
        <dbReference type="ARBA" id="ARBA00023157"/>
    </source>
</evidence>
<name>A0ABC8R381_9AQUA</name>
<feature type="binding site" evidence="12">
    <location>
        <position position="198"/>
    </location>
    <ligand>
        <name>Ca(2+)</name>
        <dbReference type="ChEBI" id="CHEBI:29108"/>
        <label>2</label>
    </ligand>
</feature>
<evidence type="ECO:0000256" key="4">
    <source>
        <dbReference type="ARBA" id="ARBA00022617"/>
    </source>
</evidence>
<evidence type="ECO:0000256" key="6">
    <source>
        <dbReference type="ARBA" id="ARBA00022837"/>
    </source>
</evidence>
<evidence type="ECO:0000256" key="7">
    <source>
        <dbReference type="ARBA" id="ARBA00023002"/>
    </source>
</evidence>
<dbReference type="PANTHER" id="PTHR31517:SF81">
    <property type="entry name" value="PEROXIDASE"/>
    <property type="match status" value="1"/>
</dbReference>
<feature type="binding site" evidence="12">
    <location>
        <position position="77"/>
    </location>
    <ligand>
        <name>Ca(2+)</name>
        <dbReference type="ChEBI" id="CHEBI:29108"/>
        <label>1</label>
    </ligand>
</feature>
<keyword evidence="18" id="KW-1185">Reference proteome</keyword>
<dbReference type="InterPro" id="IPR010255">
    <property type="entry name" value="Haem_peroxidase_sf"/>
</dbReference>
<keyword evidence="9 14" id="KW-1015">Disulfide bond</keyword>